<name>A0AAI8YTY0_9PEZI</name>
<dbReference type="Proteomes" id="UP001296104">
    <property type="component" value="Unassembled WGS sequence"/>
</dbReference>
<evidence type="ECO:0000256" key="1">
    <source>
        <dbReference type="ARBA" id="ARBA00004141"/>
    </source>
</evidence>
<keyword evidence="11" id="KW-1185">Reference proteome</keyword>
<evidence type="ECO:0000256" key="5">
    <source>
        <dbReference type="ARBA" id="ARBA00022989"/>
    </source>
</evidence>
<comment type="caution">
    <text evidence="10">The sequence shown here is derived from an EMBL/GenBank/DDBJ whole genome shotgun (WGS) entry which is preliminary data.</text>
</comment>
<keyword evidence="5 8" id="KW-1133">Transmembrane helix</keyword>
<keyword evidence="6 8" id="KW-0472">Membrane</keyword>
<feature type="transmembrane region" description="Helical" evidence="8">
    <location>
        <begin position="114"/>
        <end position="137"/>
    </location>
</feature>
<evidence type="ECO:0000256" key="3">
    <source>
        <dbReference type="ARBA" id="ARBA00022448"/>
    </source>
</evidence>
<feature type="transmembrane region" description="Helical" evidence="8">
    <location>
        <begin position="149"/>
        <end position="172"/>
    </location>
</feature>
<evidence type="ECO:0000259" key="9">
    <source>
        <dbReference type="PROSITE" id="PS50850"/>
    </source>
</evidence>
<evidence type="ECO:0000313" key="11">
    <source>
        <dbReference type="Proteomes" id="UP001296104"/>
    </source>
</evidence>
<dbReference type="SUPFAM" id="SSF103473">
    <property type="entry name" value="MFS general substrate transporter"/>
    <property type="match status" value="1"/>
</dbReference>
<feature type="transmembrane region" description="Helical" evidence="8">
    <location>
        <begin position="178"/>
        <end position="198"/>
    </location>
</feature>
<organism evidence="10 11">
    <name type="scientific">Lecanosticta acicola</name>
    <dbReference type="NCBI Taxonomy" id="111012"/>
    <lineage>
        <taxon>Eukaryota</taxon>
        <taxon>Fungi</taxon>
        <taxon>Dikarya</taxon>
        <taxon>Ascomycota</taxon>
        <taxon>Pezizomycotina</taxon>
        <taxon>Dothideomycetes</taxon>
        <taxon>Dothideomycetidae</taxon>
        <taxon>Mycosphaerellales</taxon>
        <taxon>Mycosphaerellaceae</taxon>
        <taxon>Lecanosticta</taxon>
    </lineage>
</organism>
<gene>
    <name evidence="10" type="ORF">LECACI_7A001929</name>
</gene>
<sequence>MGTDSPTSASSWRSSTLLVIFTATLGLFTENFLYGFVIPIMAYMFEVRLGQDPAYTQRYASGMLFIMGFICVFAAPVIGHFADQTPSRRIPLLISLVGCTAGTALVAATPNVYVVFIGRVIQGAAGTGAWIVSFAMLTDSIDKKHFGKTLGFASSFVTAGVLTGPAVSGALLEWLGYWPAWSVPFALLAIDLVARLLVVEVKKPQKSSAADQRNPNGEEVGESTGLLAAAESSANDDDDDEAPKQDHTTTTTSPPSKKSSAFYTIMLTNPSILAALANIITFSLIVAAFDATFPLHLRQAFHWGPAAVGSIFLGIQIPAMLLAPLIGWLRDRVGLRWPTALGWLLMAPVMWFLGVPGGSKLPGIDSDARGEAAFVAGIIALGLVSPLTRGSGGYQMVATLRDLEASDPALFGPHGGSTRLFSLTEVAFSGGLMLGPIVGGFLSDTVGFYYMMCVLAVMCLAVSITSAMFLTTTTKGRNRSGEV</sequence>
<evidence type="ECO:0000256" key="7">
    <source>
        <dbReference type="SAM" id="MobiDB-lite"/>
    </source>
</evidence>
<protein>
    <submittedName>
        <fullName evidence="10">MFS general substrate transporter</fullName>
    </submittedName>
</protein>
<dbReference type="PANTHER" id="PTHR23506:SF35">
    <property type="entry name" value="MAJOR FACILITATOR SUPERFAMILY (MFS) PROFILE DOMAIN-CONTAINING PROTEIN-RELATED"/>
    <property type="match status" value="1"/>
</dbReference>
<dbReference type="Pfam" id="PF07690">
    <property type="entry name" value="MFS_1"/>
    <property type="match status" value="1"/>
</dbReference>
<feature type="domain" description="Major facilitator superfamily (MFS) profile" evidence="9">
    <location>
        <begin position="19"/>
        <end position="474"/>
    </location>
</feature>
<comment type="subcellular location">
    <subcellularLocation>
        <location evidence="1">Membrane</location>
        <topology evidence="1">Multi-pass membrane protein</topology>
    </subcellularLocation>
</comment>
<feature type="transmembrane region" description="Helical" evidence="8">
    <location>
        <begin position="448"/>
        <end position="470"/>
    </location>
</feature>
<evidence type="ECO:0000256" key="8">
    <source>
        <dbReference type="SAM" id="Phobius"/>
    </source>
</evidence>
<dbReference type="PROSITE" id="PS50850">
    <property type="entry name" value="MFS"/>
    <property type="match status" value="1"/>
</dbReference>
<dbReference type="Gene3D" id="1.20.1250.20">
    <property type="entry name" value="MFS general substrate transporter like domains"/>
    <property type="match status" value="2"/>
</dbReference>
<evidence type="ECO:0000256" key="4">
    <source>
        <dbReference type="ARBA" id="ARBA00022692"/>
    </source>
</evidence>
<feature type="transmembrane region" description="Helical" evidence="8">
    <location>
        <begin position="17"/>
        <end position="45"/>
    </location>
</feature>
<evidence type="ECO:0000256" key="2">
    <source>
        <dbReference type="ARBA" id="ARBA00006829"/>
    </source>
</evidence>
<evidence type="ECO:0000256" key="6">
    <source>
        <dbReference type="ARBA" id="ARBA00023136"/>
    </source>
</evidence>
<dbReference type="InterPro" id="IPR011701">
    <property type="entry name" value="MFS"/>
</dbReference>
<accession>A0AAI8YTY0</accession>
<dbReference type="AlphaFoldDB" id="A0AAI8YTY0"/>
<evidence type="ECO:0000313" key="10">
    <source>
        <dbReference type="EMBL" id="CAK3867747.1"/>
    </source>
</evidence>
<dbReference type="GO" id="GO:0022857">
    <property type="term" value="F:transmembrane transporter activity"/>
    <property type="evidence" value="ECO:0007669"/>
    <property type="project" value="InterPro"/>
</dbReference>
<feature type="transmembrane region" description="Helical" evidence="8">
    <location>
        <begin position="301"/>
        <end position="323"/>
    </location>
</feature>
<proteinExistence type="inferred from homology"/>
<dbReference type="GO" id="GO:0016020">
    <property type="term" value="C:membrane"/>
    <property type="evidence" value="ECO:0007669"/>
    <property type="project" value="UniProtKB-SubCell"/>
</dbReference>
<feature type="compositionally biased region" description="Low complexity" evidence="7">
    <location>
        <begin position="248"/>
        <end position="257"/>
    </location>
</feature>
<dbReference type="InterPro" id="IPR050930">
    <property type="entry name" value="MFS_Vesicular_Transporter"/>
</dbReference>
<feature type="transmembrane region" description="Helical" evidence="8">
    <location>
        <begin position="261"/>
        <end position="289"/>
    </location>
</feature>
<feature type="transmembrane region" description="Helical" evidence="8">
    <location>
        <begin position="57"/>
        <end position="78"/>
    </location>
</feature>
<feature type="transmembrane region" description="Helical" evidence="8">
    <location>
        <begin position="335"/>
        <end position="353"/>
    </location>
</feature>
<dbReference type="InterPro" id="IPR036259">
    <property type="entry name" value="MFS_trans_sf"/>
</dbReference>
<dbReference type="CDD" id="cd17325">
    <property type="entry name" value="MFS_MdtG_SLC18_like"/>
    <property type="match status" value="1"/>
</dbReference>
<comment type="similarity">
    <text evidence="2">Belongs to the major facilitator superfamily. Vesicular transporter family.</text>
</comment>
<keyword evidence="4 8" id="KW-0812">Transmembrane</keyword>
<reference evidence="10" key="1">
    <citation type="submission" date="2023-11" db="EMBL/GenBank/DDBJ databases">
        <authorList>
            <person name="Alioto T."/>
            <person name="Alioto T."/>
            <person name="Gomez Garrido J."/>
        </authorList>
    </citation>
    <scope>NUCLEOTIDE SEQUENCE</scope>
</reference>
<feature type="transmembrane region" description="Helical" evidence="8">
    <location>
        <begin position="420"/>
        <end position="442"/>
    </location>
</feature>
<feature type="transmembrane region" description="Helical" evidence="8">
    <location>
        <begin position="90"/>
        <end position="108"/>
    </location>
</feature>
<feature type="region of interest" description="Disordered" evidence="7">
    <location>
        <begin position="231"/>
        <end position="257"/>
    </location>
</feature>
<dbReference type="InterPro" id="IPR020846">
    <property type="entry name" value="MFS_dom"/>
</dbReference>
<dbReference type="EMBL" id="CAVMBE010000008">
    <property type="protein sequence ID" value="CAK3867747.1"/>
    <property type="molecule type" value="Genomic_DNA"/>
</dbReference>
<feature type="transmembrane region" description="Helical" evidence="8">
    <location>
        <begin position="373"/>
        <end position="391"/>
    </location>
</feature>
<dbReference type="PANTHER" id="PTHR23506">
    <property type="entry name" value="GH10249P"/>
    <property type="match status" value="1"/>
</dbReference>
<dbReference type="InterPro" id="IPR001958">
    <property type="entry name" value="Tet-R_TetA/multi-R_MdtG-like"/>
</dbReference>
<dbReference type="PRINTS" id="PR01035">
    <property type="entry name" value="TCRTETA"/>
</dbReference>
<keyword evidence="3" id="KW-0813">Transport</keyword>